<name>A0A1H9NF96_FLAFI</name>
<dbReference type="EMBL" id="FOFZ01000010">
    <property type="protein sequence ID" value="SER34568.1"/>
    <property type="molecule type" value="Genomic_DNA"/>
</dbReference>
<proteinExistence type="predicted"/>
<organism evidence="1 2">
    <name type="scientific">Flavobacterium frigoris</name>
    <dbReference type="NCBI Taxonomy" id="229204"/>
    <lineage>
        <taxon>Bacteria</taxon>
        <taxon>Pseudomonadati</taxon>
        <taxon>Bacteroidota</taxon>
        <taxon>Flavobacteriia</taxon>
        <taxon>Flavobacteriales</taxon>
        <taxon>Flavobacteriaceae</taxon>
        <taxon>Flavobacterium</taxon>
    </lineage>
</organism>
<evidence type="ECO:0000313" key="1">
    <source>
        <dbReference type="EMBL" id="SER34568.1"/>
    </source>
</evidence>
<keyword evidence="2" id="KW-1185">Reference proteome</keyword>
<dbReference type="AlphaFoldDB" id="A0A1H9NF96"/>
<dbReference type="Proteomes" id="UP000183658">
    <property type="component" value="Unassembled WGS sequence"/>
</dbReference>
<evidence type="ECO:0000313" key="2">
    <source>
        <dbReference type="Proteomes" id="UP000183658"/>
    </source>
</evidence>
<sequence length="276" mass="30475">MKKAIQYTALLLSFLLISCEEVVDVNLDTASPKLVIEASINWLKGTDGNLQTIQLTTTTGYFSNTIPVVSGATIFITNSSNAQFNFIETPKTGEYICNNFIPVINETYVLTVIHDGATYNATEKLKSVSPISEIVQNNEGGFTGKNIEIKTYYTDPADESNYYLYKYIYSNQKKKNYYADEDTFFQGNKFFSISQSDDLKVGDEVTVSHYGISKAYYNYINVIVSIAGGNGGGPFQSPPATVRGNIINTTNAANAANYPLGYFAVSETDTRTYTIQ</sequence>
<dbReference type="RefSeq" id="WP_074723950.1">
    <property type="nucleotide sequence ID" value="NZ_CBCRVS010000011.1"/>
</dbReference>
<dbReference type="OrthoDB" id="1430047at2"/>
<evidence type="ECO:0008006" key="3">
    <source>
        <dbReference type="Google" id="ProtNLM"/>
    </source>
</evidence>
<gene>
    <name evidence="1" type="ORF">SAMN05444355_110104</name>
</gene>
<accession>A0A1H9NF96</accession>
<reference evidence="2" key="1">
    <citation type="submission" date="2016-10" db="EMBL/GenBank/DDBJ databases">
        <authorList>
            <person name="Varghese N."/>
            <person name="Submissions S."/>
        </authorList>
    </citation>
    <scope>NUCLEOTIDE SEQUENCE [LARGE SCALE GENOMIC DNA]</scope>
    <source>
        <strain evidence="2">DSM 15719</strain>
    </source>
</reference>
<dbReference type="PROSITE" id="PS51257">
    <property type="entry name" value="PROKAR_LIPOPROTEIN"/>
    <property type="match status" value="1"/>
</dbReference>
<protein>
    <recommendedName>
        <fullName evidence="3">DUF4249 domain-containing protein</fullName>
    </recommendedName>
</protein>
<dbReference type="Pfam" id="PF14054">
    <property type="entry name" value="DUF4249"/>
    <property type="match status" value="1"/>
</dbReference>
<dbReference type="InterPro" id="IPR025345">
    <property type="entry name" value="DUF4249"/>
</dbReference>